<dbReference type="PANTHER" id="PTHR23084">
    <property type="entry name" value="PHOSPHATIDYLINOSITOL-4-PHOSPHATE 5-KINASE RELATED"/>
    <property type="match status" value="1"/>
</dbReference>
<name>A0A1R2C6Z6_9CILI</name>
<dbReference type="PANTHER" id="PTHR23084:SF179">
    <property type="entry name" value="OS10G0565000 PROTEIN"/>
    <property type="match status" value="1"/>
</dbReference>
<gene>
    <name evidence="2" type="ORF">SteCoe_14049</name>
</gene>
<proteinExistence type="predicted"/>
<organism evidence="2 3">
    <name type="scientific">Stentor coeruleus</name>
    <dbReference type="NCBI Taxonomy" id="5963"/>
    <lineage>
        <taxon>Eukaryota</taxon>
        <taxon>Sar</taxon>
        <taxon>Alveolata</taxon>
        <taxon>Ciliophora</taxon>
        <taxon>Postciliodesmatophora</taxon>
        <taxon>Heterotrichea</taxon>
        <taxon>Heterotrichida</taxon>
        <taxon>Stentoridae</taxon>
        <taxon>Stentor</taxon>
    </lineage>
</organism>
<comment type="caution">
    <text evidence="2">The sequence shown here is derived from an EMBL/GenBank/DDBJ whole genome shotgun (WGS) entry which is preliminary data.</text>
</comment>
<evidence type="ECO:0000313" key="3">
    <source>
        <dbReference type="Proteomes" id="UP000187209"/>
    </source>
</evidence>
<dbReference type="SUPFAM" id="SSF82185">
    <property type="entry name" value="Histone H3 K4-specific methyltransferase SET7/9 N-terminal domain"/>
    <property type="match status" value="2"/>
</dbReference>
<dbReference type="OrthoDB" id="329772at2759"/>
<dbReference type="InterPro" id="IPR025663">
    <property type="entry name" value="AKAP_28"/>
</dbReference>
<accession>A0A1R2C6Z6</accession>
<keyword evidence="3" id="KW-1185">Reference proteome</keyword>
<evidence type="ECO:0000313" key="2">
    <source>
        <dbReference type="EMBL" id="OMJ84793.1"/>
    </source>
</evidence>
<sequence length="521" mass="60027">MANSLLEQNWVTEGQELVEKLVKSWSDRYYSIVKYRDRNYTDFMYVAEFSKPTSSQPVPLATVKVYFTITFGVKPLGVKYTFENENLKHSPGMTLRTSQIESWIDRIYNDKLKIRQIMNLVTDFEKTRLVPPPNLDDEEEPFYAGCNLLESTVGEVLYHDEIDDDTTSIFELMIKYISEVAMKGASESKQRITKISTFNAIAQVLGKAEDVGSKRVGEKTSEQKLTEFFKLYPHINAVEGRLGRLTTTSDQGYFFEKNDQGKIEKQPLDFQVRPQRKEAQVLTEMRADGSSTEYIYKGEWNKKKNCKEGKGIMVWPEGVQYSGSLHDDKLNGFGRLIHRLGDVYEGDFYDGKAFGEGTYYHSNGVKYSGQFQDDLPYGFGVEEWVDGSHYEGSWERGVKEGHGRFVWNNNSVYEGTFHNNLMSGRGTYIWADGRKYIGEFANGKLNGKGVFTWPDGRRYEGHYLDDEKSGFGELHWPDGRVFKGKWERGVQHGEGFYTSPNGDVKRGLWKNGERQKWYKDN</sequence>
<dbReference type="Gene3D" id="2.20.110.10">
    <property type="entry name" value="Histone H3 K4-specific methyltransferase SET7/9 N-terminal domain"/>
    <property type="match status" value="4"/>
</dbReference>
<dbReference type="EMBL" id="MPUH01000258">
    <property type="protein sequence ID" value="OMJ84793.1"/>
    <property type="molecule type" value="Genomic_DNA"/>
</dbReference>
<dbReference type="Pfam" id="PF14469">
    <property type="entry name" value="AKAP28"/>
    <property type="match status" value="1"/>
</dbReference>
<dbReference type="Pfam" id="PF02493">
    <property type="entry name" value="MORN"/>
    <property type="match status" value="9"/>
</dbReference>
<dbReference type="SMART" id="SM00698">
    <property type="entry name" value="MORN"/>
    <property type="match status" value="8"/>
</dbReference>
<evidence type="ECO:0000256" key="1">
    <source>
        <dbReference type="ARBA" id="ARBA00022737"/>
    </source>
</evidence>
<protein>
    <submittedName>
        <fullName evidence="2">Uncharacterized protein</fullName>
    </submittedName>
</protein>
<dbReference type="InterPro" id="IPR003409">
    <property type="entry name" value="MORN"/>
</dbReference>
<reference evidence="2 3" key="1">
    <citation type="submission" date="2016-11" db="EMBL/GenBank/DDBJ databases">
        <title>The macronuclear genome of Stentor coeruleus: a giant cell with tiny introns.</title>
        <authorList>
            <person name="Slabodnick M."/>
            <person name="Ruby J.G."/>
            <person name="Reiff S.B."/>
            <person name="Swart E.C."/>
            <person name="Gosai S."/>
            <person name="Prabakaran S."/>
            <person name="Witkowska E."/>
            <person name="Larue G.E."/>
            <person name="Fisher S."/>
            <person name="Freeman R.M."/>
            <person name="Gunawardena J."/>
            <person name="Chu W."/>
            <person name="Stover N.A."/>
            <person name="Gregory B.D."/>
            <person name="Nowacki M."/>
            <person name="Derisi J."/>
            <person name="Roy S.W."/>
            <person name="Marshall W.F."/>
            <person name="Sood P."/>
        </authorList>
    </citation>
    <scope>NUCLEOTIDE SEQUENCE [LARGE SCALE GENOMIC DNA]</scope>
    <source>
        <strain evidence="2">WM001</strain>
    </source>
</reference>
<keyword evidence="1" id="KW-0677">Repeat</keyword>
<dbReference type="Proteomes" id="UP000187209">
    <property type="component" value="Unassembled WGS sequence"/>
</dbReference>
<dbReference type="AlphaFoldDB" id="A0A1R2C6Z6"/>